<keyword evidence="3" id="KW-0472">Membrane</keyword>
<comment type="similarity">
    <text evidence="1">Belongs to the zinc-associated anti-sigma factor (ZAS) superfamily. Anti-sigma-W factor family.</text>
</comment>
<dbReference type="Pfam" id="PF13490">
    <property type="entry name" value="zf-HC2"/>
    <property type="match status" value="1"/>
</dbReference>
<accession>A0ABT8E8K0</accession>
<keyword evidence="3" id="KW-1133">Transmembrane helix</keyword>
<reference evidence="5" key="1">
    <citation type="submission" date="2023-06" db="EMBL/GenBank/DDBJ databases">
        <title>Draft Genome Sequences of Representative Paenibacillus Polymyxa, Bacillus cereus, Fictibacillus sp., and Brevibacillus agri Strains Isolated from Amazonian Dark Earth.</title>
        <authorList>
            <person name="Pellegrinetti T.A."/>
            <person name="Cunha I.C.M."/>
            <person name="Chaves M.G."/>
            <person name="Freitas A.S."/>
            <person name="Silva A.V.R."/>
            <person name="Tsai S.M."/>
            <person name="Mendes L.W."/>
        </authorList>
    </citation>
    <scope>NUCLEOTIDE SEQUENCE</scope>
    <source>
        <strain evidence="5">CENA-BCM004</strain>
    </source>
</reference>
<dbReference type="RefSeq" id="WP_290400320.1">
    <property type="nucleotide sequence ID" value="NZ_JAUHLN010000002.1"/>
</dbReference>
<feature type="domain" description="Putative zinc-finger" evidence="4">
    <location>
        <begin position="3"/>
        <end position="36"/>
    </location>
</feature>
<keyword evidence="6" id="KW-1185">Reference proteome</keyword>
<evidence type="ECO:0000256" key="1">
    <source>
        <dbReference type="ARBA" id="ARBA00024353"/>
    </source>
</evidence>
<dbReference type="InterPro" id="IPR041916">
    <property type="entry name" value="Anti_sigma_zinc_sf"/>
</dbReference>
<dbReference type="EMBL" id="JAUHLN010000002">
    <property type="protein sequence ID" value="MDN4074252.1"/>
    <property type="molecule type" value="Genomic_DNA"/>
</dbReference>
<sequence>MHDEIKELLSAYVDDELSRDERLKIEVHCRICDECRDEVQELIELKEQLYTAYEVPVPEEWQIEQAVLEQIQGESSPGRLLCWKWIAAAGLSALLIINILWTLTPVLLKSIQVGMTLTSISYSLVHSVFAVAGGLPNLLEVILVLTLIILAASGWSVRRLLSTKTSG</sequence>
<organism evidence="5 6">
    <name type="scientific">Fictibacillus terranigra</name>
    <dbReference type="NCBI Taxonomy" id="3058424"/>
    <lineage>
        <taxon>Bacteria</taxon>
        <taxon>Bacillati</taxon>
        <taxon>Bacillota</taxon>
        <taxon>Bacilli</taxon>
        <taxon>Bacillales</taxon>
        <taxon>Fictibacillaceae</taxon>
        <taxon>Fictibacillus</taxon>
    </lineage>
</organism>
<proteinExistence type="inferred from homology"/>
<evidence type="ECO:0000259" key="4">
    <source>
        <dbReference type="Pfam" id="PF13490"/>
    </source>
</evidence>
<dbReference type="Proteomes" id="UP001168694">
    <property type="component" value="Unassembled WGS sequence"/>
</dbReference>
<evidence type="ECO:0000256" key="2">
    <source>
        <dbReference type="ARBA" id="ARBA00024438"/>
    </source>
</evidence>
<comment type="caution">
    <text evidence="5">The sequence shown here is derived from an EMBL/GenBank/DDBJ whole genome shotgun (WGS) entry which is preliminary data.</text>
</comment>
<evidence type="ECO:0000256" key="3">
    <source>
        <dbReference type="SAM" id="Phobius"/>
    </source>
</evidence>
<dbReference type="InterPro" id="IPR027383">
    <property type="entry name" value="Znf_put"/>
</dbReference>
<keyword evidence="3" id="KW-0812">Transmembrane</keyword>
<feature type="transmembrane region" description="Helical" evidence="3">
    <location>
        <begin position="85"/>
        <end position="108"/>
    </location>
</feature>
<dbReference type="Gene3D" id="1.10.10.1320">
    <property type="entry name" value="Anti-sigma factor, zinc-finger domain"/>
    <property type="match status" value="1"/>
</dbReference>
<protein>
    <recommendedName>
        <fullName evidence="2">Anti-sigma-W factor RsiW</fullName>
    </recommendedName>
</protein>
<evidence type="ECO:0000313" key="6">
    <source>
        <dbReference type="Proteomes" id="UP001168694"/>
    </source>
</evidence>
<gene>
    <name evidence="5" type="ORF">QYF49_14750</name>
</gene>
<evidence type="ECO:0000313" key="5">
    <source>
        <dbReference type="EMBL" id="MDN4074252.1"/>
    </source>
</evidence>
<name>A0ABT8E8K0_9BACL</name>